<evidence type="ECO:0000313" key="3">
    <source>
        <dbReference type="Proteomes" id="UP001152797"/>
    </source>
</evidence>
<reference evidence="1" key="1">
    <citation type="submission" date="2022-10" db="EMBL/GenBank/DDBJ databases">
        <authorList>
            <person name="Chen Y."/>
            <person name="Dougan E. K."/>
            <person name="Chan C."/>
            <person name="Rhodes N."/>
            <person name="Thang M."/>
        </authorList>
    </citation>
    <scope>NUCLEOTIDE SEQUENCE</scope>
</reference>
<dbReference type="Proteomes" id="UP001152797">
    <property type="component" value="Unassembled WGS sequence"/>
</dbReference>
<keyword evidence="3" id="KW-1185">Reference proteome</keyword>
<protein>
    <submittedName>
        <fullName evidence="1">Uncharacterized protein</fullName>
    </submittedName>
</protein>
<name>A0A9P1G8W3_9DINO</name>
<dbReference type="EMBL" id="CAMXCT030003435">
    <property type="protein sequence ID" value="CAL4791760.1"/>
    <property type="molecule type" value="Genomic_DNA"/>
</dbReference>
<organism evidence="1">
    <name type="scientific">Cladocopium goreaui</name>
    <dbReference type="NCBI Taxonomy" id="2562237"/>
    <lineage>
        <taxon>Eukaryota</taxon>
        <taxon>Sar</taxon>
        <taxon>Alveolata</taxon>
        <taxon>Dinophyceae</taxon>
        <taxon>Suessiales</taxon>
        <taxon>Symbiodiniaceae</taxon>
        <taxon>Cladocopium</taxon>
    </lineage>
</organism>
<proteinExistence type="predicted"/>
<gene>
    <name evidence="1" type="ORF">C1SCF055_LOCUS30233</name>
</gene>
<evidence type="ECO:0000313" key="1">
    <source>
        <dbReference type="EMBL" id="CAI4004448.1"/>
    </source>
</evidence>
<accession>A0A9P1G8W3</accession>
<reference evidence="2" key="2">
    <citation type="submission" date="2024-04" db="EMBL/GenBank/DDBJ databases">
        <authorList>
            <person name="Chen Y."/>
            <person name="Shah S."/>
            <person name="Dougan E. K."/>
            <person name="Thang M."/>
            <person name="Chan C."/>
        </authorList>
    </citation>
    <scope>NUCLEOTIDE SEQUENCE [LARGE SCALE GENOMIC DNA]</scope>
</reference>
<comment type="caution">
    <text evidence="1">The sequence shown here is derived from an EMBL/GenBank/DDBJ whole genome shotgun (WGS) entry which is preliminary data.</text>
</comment>
<dbReference type="EMBL" id="CAMXCT020003435">
    <property type="protein sequence ID" value="CAL1157823.1"/>
    <property type="molecule type" value="Genomic_DNA"/>
</dbReference>
<evidence type="ECO:0000313" key="2">
    <source>
        <dbReference type="EMBL" id="CAL1157823.1"/>
    </source>
</evidence>
<dbReference type="EMBL" id="CAMXCT010003435">
    <property type="protein sequence ID" value="CAI4004448.1"/>
    <property type="molecule type" value="Genomic_DNA"/>
</dbReference>
<dbReference type="AlphaFoldDB" id="A0A9P1G8W3"/>
<sequence>MNPLQILAVSGITHHPIDLDSWKAKARARPVGQMALVIGQPPLFFVLTNMFRGVGEEDMADLHRRLEESKCSYPEAYCSLWLCTRDFGRLPAGFPKPEGFTVSNDDITGAMYSAMLAALESQNGARPTSDALARLRTGHPAAPRVVHEMCKEWERGQKMVPGEDFVYSKESGRYCALQSGRANPKAWSLALECRNFNDSLSKEIFYQECDVAG</sequence>